<evidence type="ECO:0000313" key="2">
    <source>
        <dbReference type="Proteomes" id="UP000688137"/>
    </source>
</evidence>
<name>A0A8S1NDH9_PARPR</name>
<organism evidence="1 2">
    <name type="scientific">Paramecium primaurelia</name>
    <dbReference type="NCBI Taxonomy" id="5886"/>
    <lineage>
        <taxon>Eukaryota</taxon>
        <taxon>Sar</taxon>
        <taxon>Alveolata</taxon>
        <taxon>Ciliophora</taxon>
        <taxon>Intramacronucleata</taxon>
        <taxon>Oligohymenophorea</taxon>
        <taxon>Peniculida</taxon>
        <taxon>Parameciidae</taxon>
        <taxon>Paramecium</taxon>
    </lineage>
</organism>
<protein>
    <submittedName>
        <fullName evidence="1">Uncharacterized protein</fullName>
    </submittedName>
</protein>
<keyword evidence="2" id="KW-1185">Reference proteome</keyword>
<reference evidence="1" key="1">
    <citation type="submission" date="2021-01" db="EMBL/GenBank/DDBJ databases">
        <authorList>
            <consortium name="Genoscope - CEA"/>
            <person name="William W."/>
        </authorList>
    </citation>
    <scope>NUCLEOTIDE SEQUENCE</scope>
</reference>
<dbReference type="EMBL" id="CAJJDM010000083">
    <property type="protein sequence ID" value="CAD8087981.1"/>
    <property type="molecule type" value="Genomic_DNA"/>
</dbReference>
<gene>
    <name evidence="1" type="ORF">PPRIM_AZ9-3.1.T0800025</name>
</gene>
<accession>A0A8S1NDH9</accession>
<dbReference type="AlphaFoldDB" id="A0A8S1NDH9"/>
<comment type="caution">
    <text evidence="1">The sequence shown here is derived from an EMBL/GenBank/DDBJ whole genome shotgun (WGS) entry which is preliminary data.</text>
</comment>
<evidence type="ECO:0000313" key="1">
    <source>
        <dbReference type="EMBL" id="CAD8087981.1"/>
    </source>
</evidence>
<dbReference type="Proteomes" id="UP000688137">
    <property type="component" value="Unassembled WGS sequence"/>
</dbReference>
<sequence length="115" mass="13287">MQPESAKIKLASHLFDRGKPPQSNTNKRPLTVKIANRVQMNLTMTNIENVPDQLSSIHEKCSFSYQKSGIACLNQTREKSQNNNDSFPKQNKTLIQLMIYSQMENDYQSLFMFMI</sequence>
<proteinExistence type="predicted"/>